<proteinExistence type="predicted"/>
<evidence type="ECO:0000259" key="2">
    <source>
        <dbReference type="SMART" id="SM00244"/>
    </source>
</evidence>
<dbReference type="Proteomes" id="UP000023703">
    <property type="component" value="Chromosome"/>
</dbReference>
<dbReference type="HOGENOM" id="CLU_053998_1_0_11"/>
<dbReference type="KEGG" id="cgy:CGLY_13560"/>
<gene>
    <name evidence="3" type="ORF">CGLY_13560</name>
</gene>
<keyword evidence="1" id="KW-0812">Transmembrane</keyword>
<organism evidence="3 4">
    <name type="scientific">Corynebacterium glyciniphilum AJ 3170</name>
    <dbReference type="NCBI Taxonomy" id="1404245"/>
    <lineage>
        <taxon>Bacteria</taxon>
        <taxon>Bacillati</taxon>
        <taxon>Actinomycetota</taxon>
        <taxon>Actinomycetes</taxon>
        <taxon>Mycobacteriales</taxon>
        <taxon>Corynebacteriaceae</taxon>
        <taxon>Corynebacterium</taxon>
    </lineage>
</organism>
<protein>
    <submittedName>
        <fullName evidence="3">Putative membrane protein</fullName>
    </submittedName>
</protein>
<feature type="transmembrane region" description="Helical" evidence="1">
    <location>
        <begin position="39"/>
        <end position="61"/>
    </location>
</feature>
<dbReference type="PANTHER" id="PTHR43446:SF1">
    <property type="entry name" value="BAND 7 DOMAIN-CONTAINING PROTEIN"/>
    <property type="match status" value="1"/>
</dbReference>
<feature type="domain" description="Band 7" evidence="2">
    <location>
        <begin position="94"/>
        <end position="268"/>
    </location>
</feature>
<evidence type="ECO:0000256" key="1">
    <source>
        <dbReference type="SAM" id="Phobius"/>
    </source>
</evidence>
<dbReference type="PANTHER" id="PTHR43446">
    <property type="entry name" value="MEMBRANE PROTEIN-RELATED"/>
    <property type="match status" value="1"/>
</dbReference>
<keyword evidence="1" id="KW-1133">Transmembrane helix</keyword>
<evidence type="ECO:0000313" key="3">
    <source>
        <dbReference type="EMBL" id="AHW65152.1"/>
    </source>
</evidence>
<dbReference type="Pfam" id="PF01145">
    <property type="entry name" value="Band_7"/>
    <property type="match status" value="1"/>
</dbReference>
<dbReference type="SUPFAM" id="SSF117892">
    <property type="entry name" value="Band 7/SPFH domain"/>
    <property type="match status" value="1"/>
</dbReference>
<dbReference type="EMBL" id="CP006842">
    <property type="protein sequence ID" value="AHW65152.1"/>
    <property type="molecule type" value="Genomic_DNA"/>
</dbReference>
<dbReference type="InterPro" id="IPR001107">
    <property type="entry name" value="Band_7"/>
</dbReference>
<accession>X5DWY8</accession>
<dbReference type="SMART" id="SM00244">
    <property type="entry name" value="PHB"/>
    <property type="match status" value="1"/>
</dbReference>
<feature type="transmembrane region" description="Helical" evidence="1">
    <location>
        <begin position="73"/>
        <end position="96"/>
    </location>
</feature>
<dbReference type="eggNOG" id="COG0330">
    <property type="taxonomic scope" value="Bacteria"/>
</dbReference>
<dbReference type="AlphaFoldDB" id="X5DWY8"/>
<evidence type="ECO:0000313" key="4">
    <source>
        <dbReference type="Proteomes" id="UP000023703"/>
    </source>
</evidence>
<dbReference type="STRING" id="1404245.CGLY_13560"/>
<dbReference type="OrthoDB" id="9813479at2"/>
<keyword evidence="1" id="KW-0472">Membrane</keyword>
<dbReference type="CDD" id="cd03402">
    <property type="entry name" value="SPFH_like_u2"/>
    <property type="match status" value="1"/>
</dbReference>
<sequence>MAPESHTPAPDAVAGTPVGHDGTNVSISEHRAWSGSTGLAVFALLGGIVLFLAPIALIVWAGVGMGSGSVSEALGGTLIGVGVVLILLSVVILTMLRVINPGHTQVVQFFGRYLGTNRTTGLTLVPPLATSKKVSVRVRNFETNEIKVNDLNGNPVKIGAIVVWQVSDTAKATFSVEDVEEFIHSQSESALRHVATTHPYDSVPGRINADGTSGDAATSLAGSTDVVSQELADEVAARVAVAGLEIVEARISALSYAPEIAGAMLQRQQAQAVVDAREQIVDGAVSMVQTALDQLEERDIVDLDPERRASMVSNLLVVLCSDSSTQPVINTGGLHGA</sequence>
<reference evidence="3 4" key="1">
    <citation type="journal article" date="2015" name="Int. J. Syst. Evol. Microbiol.">
        <title>Revisiting Corynebacterium glyciniphilum (ex Kubota et al., 1972) sp. nov., nom. rev., isolated from putrefied banana.</title>
        <authorList>
            <person name="Al-Dilaimi A."/>
            <person name="Bednarz H."/>
            <person name="Lomker A."/>
            <person name="Niehaus K."/>
            <person name="Kalinowski J."/>
            <person name="Ruckert C."/>
        </authorList>
    </citation>
    <scope>NUCLEOTIDE SEQUENCE [LARGE SCALE GENOMIC DNA]</scope>
    <source>
        <strain evidence="3">AJ 3170</strain>
    </source>
</reference>
<keyword evidence="4" id="KW-1185">Reference proteome</keyword>
<dbReference type="InterPro" id="IPR036013">
    <property type="entry name" value="Band_7/SPFH_dom_sf"/>
</dbReference>
<dbReference type="RefSeq" id="WP_038550151.1">
    <property type="nucleotide sequence ID" value="NZ_CP006842.1"/>
</dbReference>
<dbReference type="Gene3D" id="3.30.479.30">
    <property type="entry name" value="Band 7 domain"/>
    <property type="match status" value="1"/>
</dbReference>
<name>X5DWY8_9CORY</name>